<dbReference type="EMBL" id="KQ435768">
    <property type="protein sequence ID" value="KOX75235.1"/>
    <property type="molecule type" value="Genomic_DNA"/>
</dbReference>
<reference evidence="1 2" key="1">
    <citation type="submission" date="2015-07" db="EMBL/GenBank/DDBJ databases">
        <title>The genome of Melipona quadrifasciata.</title>
        <authorList>
            <person name="Pan H."/>
            <person name="Kapheim K."/>
        </authorList>
    </citation>
    <scope>NUCLEOTIDE SEQUENCE [LARGE SCALE GENOMIC DNA]</scope>
    <source>
        <strain evidence="1">0111107301</strain>
        <tissue evidence="1">Whole body</tissue>
    </source>
</reference>
<dbReference type="Proteomes" id="UP000053105">
    <property type="component" value="Unassembled WGS sequence"/>
</dbReference>
<keyword evidence="2" id="KW-1185">Reference proteome</keyword>
<organism evidence="1 2">
    <name type="scientific">Melipona quadrifasciata</name>
    <dbReference type="NCBI Taxonomy" id="166423"/>
    <lineage>
        <taxon>Eukaryota</taxon>
        <taxon>Metazoa</taxon>
        <taxon>Ecdysozoa</taxon>
        <taxon>Arthropoda</taxon>
        <taxon>Hexapoda</taxon>
        <taxon>Insecta</taxon>
        <taxon>Pterygota</taxon>
        <taxon>Neoptera</taxon>
        <taxon>Endopterygota</taxon>
        <taxon>Hymenoptera</taxon>
        <taxon>Apocrita</taxon>
        <taxon>Aculeata</taxon>
        <taxon>Apoidea</taxon>
        <taxon>Anthophila</taxon>
        <taxon>Apidae</taxon>
        <taxon>Melipona</taxon>
    </lineage>
</organism>
<protein>
    <submittedName>
        <fullName evidence="1">Uncharacterized protein</fullName>
    </submittedName>
</protein>
<name>A0A0M9A156_9HYME</name>
<evidence type="ECO:0000313" key="2">
    <source>
        <dbReference type="Proteomes" id="UP000053105"/>
    </source>
</evidence>
<proteinExistence type="predicted"/>
<gene>
    <name evidence="1" type="ORF">WN51_13276</name>
</gene>
<evidence type="ECO:0000313" key="1">
    <source>
        <dbReference type="EMBL" id="KOX75235.1"/>
    </source>
</evidence>
<dbReference type="AlphaFoldDB" id="A0A0M9A156"/>
<dbReference type="OrthoDB" id="7424185at2759"/>
<sequence length="165" mass="18563">MPASLPSFLRRCGADVSRPLNISNVTIIVCTNTDLISILSSLMSTARKCFRSNSFYVSIRRGIKGKLASSSKAAGPLWHRPTNSQKSNLCQKNKLEYLITASLNFTFDKSKIVKALEKTFGKTSPGSDIRHKVVWYNPSTCSVIFMLYFCYLKDVMNEILSQFLF</sequence>
<accession>A0A0M9A156</accession>